<evidence type="ECO:0000256" key="2">
    <source>
        <dbReference type="ARBA" id="ARBA00022519"/>
    </source>
</evidence>
<keyword evidence="2" id="KW-0997">Cell inner membrane</keyword>
<sequence length="358" mass="42016">MISKPNLYTKAKKIFRRPIVHIAVADKFMAPYVEFVNAHFDPNDHLFLLTRLNQNSMPQAENVTDLSDCSRLSMVLKWLWAIARARKVILHGLFDSRLVRILALVPWWLSKCYWVIWGGDLYYHIMDKKDPNYHRNEYFRKFVICRLSGLITHICGDFELARKWYGATGRWYECFMYPSNLYHQPCIRTRPHETTNILVGNSATDTNNHIEALDKLRIYADKNIRIYCPLSYGDFEYAQKISDYGMTLFGDKFIALRDFMSFEKYLDLLAQIDIAIFNHNRQQGMGNITTLLGSGKKVYMRKNVTSWSTFEQLGVQLYDIKLLNLNKLDSDIAKQNHDNISNYFSKSILVKQIMEVIK</sequence>
<dbReference type="RefSeq" id="WP_255189065.1">
    <property type="nucleotide sequence ID" value="NZ_CP113517.1"/>
</dbReference>
<name>A0ABY7GFN3_9GAMM</name>
<protein>
    <submittedName>
        <fullName evidence="6">TDP-N-acetylfucosamine:lipid II N-acetylfucosaminyltransferase</fullName>
        <ecNumber evidence="6">2.4.1.325</ecNumber>
    </submittedName>
</protein>
<dbReference type="InterPro" id="IPR009993">
    <property type="entry name" value="WecF"/>
</dbReference>
<dbReference type="EC" id="2.4.1.325" evidence="6"/>
<keyword evidence="3 6" id="KW-0328">Glycosyltransferase</keyword>
<evidence type="ECO:0000256" key="3">
    <source>
        <dbReference type="ARBA" id="ARBA00022676"/>
    </source>
</evidence>
<organism evidence="6 7">
    <name type="scientific">Methylomonas rapida</name>
    <dbReference type="NCBI Taxonomy" id="2963939"/>
    <lineage>
        <taxon>Bacteria</taxon>
        <taxon>Pseudomonadati</taxon>
        <taxon>Pseudomonadota</taxon>
        <taxon>Gammaproteobacteria</taxon>
        <taxon>Methylococcales</taxon>
        <taxon>Methylococcaceae</taxon>
        <taxon>Methylomonas</taxon>
    </lineage>
</organism>
<dbReference type="Pfam" id="PF07429">
    <property type="entry name" value="Glyco_transf_56"/>
    <property type="match status" value="1"/>
</dbReference>
<evidence type="ECO:0000256" key="4">
    <source>
        <dbReference type="ARBA" id="ARBA00022679"/>
    </source>
</evidence>
<reference evidence="6" key="1">
    <citation type="submission" date="2022-11" db="EMBL/GenBank/DDBJ databases">
        <title>Methylomonas rapida sp. nov., Carotenoid-Producing Obligate Methanotrophs with High Growth Characteristics and Biotechnological Potential.</title>
        <authorList>
            <person name="Tikhonova E.N."/>
            <person name="Suleimanov R.Z."/>
            <person name="Miroshnikov K."/>
            <person name="Oshkin I.Y."/>
            <person name="Belova S.E."/>
            <person name="Danilova O.V."/>
            <person name="Ashikhmin A."/>
            <person name="Konopkin A."/>
            <person name="But S.Y."/>
            <person name="Khmelenina V.N."/>
            <person name="Kuznetsov N."/>
            <person name="Pimenov N.V."/>
            <person name="Dedysh S.N."/>
        </authorList>
    </citation>
    <scope>NUCLEOTIDE SEQUENCE</scope>
    <source>
        <strain evidence="6">MP1</strain>
    </source>
</reference>
<gene>
    <name evidence="6" type="ORF">NM686_017125</name>
</gene>
<evidence type="ECO:0000256" key="5">
    <source>
        <dbReference type="ARBA" id="ARBA00023136"/>
    </source>
</evidence>
<evidence type="ECO:0000313" key="7">
    <source>
        <dbReference type="Proteomes" id="UP001162780"/>
    </source>
</evidence>
<keyword evidence="5" id="KW-0472">Membrane</keyword>
<proteinExistence type="predicted"/>
<dbReference type="Proteomes" id="UP001162780">
    <property type="component" value="Chromosome"/>
</dbReference>
<accession>A0ABY7GFN3</accession>
<keyword evidence="1" id="KW-1003">Cell membrane</keyword>
<evidence type="ECO:0000313" key="6">
    <source>
        <dbReference type="EMBL" id="WAR44077.1"/>
    </source>
</evidence>
<keyword evidence="4 6" id="KW-0808">Transferase</keyword>
<keyword evidence="7" id="KW-1185">Reference proteome</keyword>
<dbReference type="EMBL" id="CP113517">
    <property type="protein sequence ID" value="WAR44077.1"/>
    <property type="molecule type" value="Genomic_DNA"/>
</dbReference>
<dbReference type="GO" id="GO:0102031">
    <property type="term" value="F:4-acetamido-4,6-dideoxy-D-galactose transferase activity"/>
    <property type="evidence" value="ECO:0007669"/>
    <property type="project" value="UniProtKB-EC"/>
</dbReference>
<evidence type="ECO:0000256" key="1">
    <source>
        <dbReference type="ARBA" id="ARBA00022475"/>
    </source>
</evidence>